<accession>A0A5S9PK84</accession>
<protein>
    <submittedName>
        <fullName evidence="1">Uncharacterized protein</fullName>
    </submittedName>
</protein>
<dbReference type="EMBL" id="CACSIO010000012">
    <property type="protein sequence ID" value="CAA0104465.1"/>
    <property type="molecule type" value="Genomic_DNA"/>
</dbReference>
<dbReference type="OrthoDB" id="9182105at2"/>
<gene>
    <name evidence="1" type="ORF">OPDIPICF_00853</name>
</gene>
<dbReference type="AlphaFoldDB" id="A0A5S9PK84"/>
<sequence>MSTSIHLKAFEPNELILSDEESIVVLKFVFDEVDHFVIDSLNITDLVRSFAQGLLVELIDESYAVGFVEALFRTTANPTAGVVKVMKGFGKKALKHWFEHATHVDLQDVKVYDFLKNRLALSFRSDLRTMVAKNGGQGRFIANVAIVGKPEEHALVWGG</sequence>
<evidence type="ECO:0000313" key="2">
    <source>
        <dbReference type="Proteomes" id="UP000441399"/>
    </source>
</evidence>
<organism evidence="1 2">
    <name type="scientific">BD1-7 clade bacterium</name>
    <dbReference type="NCBI Taxonomy" id="2029982"/>
    <lineage>
        <taxon>Bacteria</taxon>
        <taxon>Pseudomonadati</taxon>
        <taxon>Pseudomonadota</taxon>
        <taxon>Gammaproteobacteria</taxon>
        <taxon>Cellvibrionales</taxon>
        <taxon>Spongiibacteraceae</taxon>
        <taxon>BD1-7 clade</taxon>
    </lineage>
</organism>
<proteinExistence type="predicted"/>
<name>A0A5S9PK84_9GAMM</name>
<evidence type="ECO:0000313" key="1">
    <source>
        <dbReference type="EMBL" id="CAA0104465.1"/>
    </source>
</evidence>
<keyword evidence="2" id="KW-1185">Reference proteome</keyword>
<reference evidence="1 2" key="1">
    <citation type="submission" date="2019-11" db="EMBL/GenBank/DDBJ databases">
        <authorList>
            <person name="Holert J."/>
        </authorList>
    </citation>
    <scope>NUCLEOTIDE SEQUENCE [LARGE SCALE GENOMIC DNA]</scope>
    <source>
        <strain evidence="1">SB11_3</strain>
    </source>
</reference>
<dbReference type="Proteomes" id="UP000441399">
    <property type="component" value="Unassembled WGS sequence"/>
</dbReference>